<comment type="caution">
    <text evidence="1">The sequence shown here is derived from an EMBL/GenBank/DDBJ whole genome shotgun (WGS) entry which is preliminary data.</text>
</comment>
<dbReference type="Proteomes" id="UP000821866">
    <property type="component" value="Unassembled WGS sequence"/>
</dbReference>
<sequence>MTGMGDGPQATTANTFMKLLRYLEPMHRQPTTDENGFIEPSVRLADLTRLVCVQDSVVALGTAEMRSKLCIMFLLTLRPSRAIIVGENIGEDVDFLDYLRLFISRQVRFVCAPTSCSLGDFRDTYAIIEPDVLWTMLKNRVLEASDIDALVIRDFERYQDASHAYCKVLSCFQQPVAAKSSTRILALTDGLQIDSIEDLEKALRRLRTPLGLKCHLATPAAPYSKEVSVELCPLEVNWSGDGDWMWAIDEMSCSGDPKVQGVSTALSEWGISVACCEALKTFAASPSSQLGEFLVLSRMALTPLKGCAILNYVQGRTLALTNTVAAMHDLDKWLRQEGSATVIDQPDDVALALSVVLVATTADMATLKRYCWDAIILCDLPFGVSCDALFANADRKVALATEHEWKRWTELLELHHDLDKLMIRVNELPALDQ</sequence>
<accession>A0A9J6DWR4</accession>
<organism evidence="1 2">
    <name type="scientific">Rhipicephalus microplus</name>
    <name type="common">Cattle tick</name>
    <name type="synonym">Boophilus microplus</name>
    <dbReference type="NCBI Taxonomy" id="6941"/>
    <lineage>
        <taxon>Eukaryota</taxon>
        <taxon>Metazoa</taxon>
        <taxon>Ecdysozoa</taxon>
        <taxon>Arthropoda</taxon>
        <taxon>Chelicerata</taxon>
        <taxon>Arachnida</taxon>
        <taxon>Acari</taxon>
        <taxon>Parasitiformes</taxon>
        <taxon>Ixodida</taxon>
        <taxon>Ixodoidea</taxon>
        <taxon>Ixodidae</taxon>
        <taxon>Rhipicephalinae</taxon>
        <taxon>Rhipicephalus</taxon>
        <taxon>Boophilus</taxon>
    </lineage>
</organism>
<protein>
    <submittedName>
        <fullName evidence="1">Uncharacterized protein</fullName>
    </submittedName>
</protein>
<dbReference type="VEuPathDB" id="VectorBase:LOC119165381"/>
<name>A0A9J6DWR4_RHIMP</name>
<keyword evidence="2" id="KW-1185">Reference proteome</keyword>
<evidence type="ECO:0000313" key="2">
    <source>
        <dbReference type="Proteomes" id="UP000821866"/>
    </source>
</evidence>
<reference evidence="1" key="1">
    <citation type="journal article" date="2020" name="Cell">
        <title>Large-Scale Comparative Analyses of Tick Genomes Elucidate Their Genetic Diversity and Vector Capacities.</title>
        <authorList>
            <consortium name="Tick Genome and Microbiome Consortium (TIGMIC)"/>
            <person name="Jia N."/>
            <person name="Wang J."/>
            <person name="Shi W."/>
            <person name="Du L."/>
            <person name="Sun Y."/>
            <person name="Zhan W."/>
            <person name="Jiang J.F."/>
            <person name="Wang Q."/>
            <person name="Zhang B."/>
            <person name="Ji P."/>
            <person name="Bell-Sakyi L."/>
            <person name="Cui X.M."/>
            <person name="Yuan T.T."/>
            <person name="Jiang B.G."/>
            <person name="Yang W.F."/>
            <person name="Lam T.T."/>
            <person name="Chang Q.C."/>
            <person name="Ding S.J."/>
            <person name="Wang X.J."/>
            <person name="Zhu J.G."/>
            <person name="Ruan X.D."/>
            <person name="Zhao L."/>
            <person name="Wei J.T."/>
            <person name="Ye R.Z."/>
            <person name="Que T.C."/>
            <person name="Du C.H."/>
            <person name="Zhou Y.H."/>
            <person name="Cheng J.X."/>
            <person name="Dai P.F."/>
            <person name="Guo W.B."/>
            <person name="Han X.H."/>
            <person name="Huang E.J."/>
            <person name="Li L.F."/>
            <person name="Wei W."/>
            <person name="Gao Y.C."/>
            <person name="Liu J.Z."/>
            <person name="Shao H.Z."/>
            <person name="Wang X."/>
            <person name="Wang C.C."/>
            <person name="Yang T.C."/>
            <person name="Huo Q.B."/>
            <person name="Li W."/>
            <person name="Chen H.Y."/>
            <person name="Chen S.E."/>
            <person name="Zhou L.G."/>
            <person name="Ni X.B."/>
            <person name="Tian J.H."/>
            <person name="Sheng Y."/>
            <person name="Liu T."/>
            <person name="Pan Y.S."/>
            <person name="Xia L.Y."/>
            <person name="Li J."/>
            <person name="Zhao F."/>
            <person name="Cao W.C."/>
        </authorList>
    </citation>
    <scope>NUCLEOTIDE SEQUENCE</scope>
    <source>
        <strain evidence="1">Rmic-2018</strain>
    </source>
</reference>
<proteinExistence type="predicted"/>
<gene>
    <name evidence="1" type="ORF">HPB51_020044</name>
</gene>
<dbReference type="AlphaFoldDB" id="A0A9J6DWR4"/>
<reference evidence="1" key="2">
    <citation type="submission" date="2021-09" db="EMBL/GenBank/DDBJ databases">
        <authorList>
            <person name="Jia N."/>
            <person name="Wang J."/>
            <person name="Shi W."/>
            <person name="Du L."/>
            <person name="Sun Y."/>
            <person name="Zhan W."/>
            <person name="Jiang J."/>
            <person name="Wang Q."/>
            <person name="Zhang B."/>
            <person name="Ji P."/>
            <person name="Sakyi L.B."/>
            <person name="Cui X."/>
            <person name="Yuan T."/>
            <person name="Jiang B."/>
            <person name="Yang W."/>
            <person name="Lam T.T.-Y."/>
            <person name="Chang Q."/>
            <person name="Ding S."/>
            <person name="Wang X."/>
            <person name="Zhu J."/>
            <person name="Ruan X."/>
            <person name="Zhao L."/>
            <person name="Wei J."/>
            <person name="Que T."/>
            <person name="Du C."/>
            <person name="Cheng J."/>
            <person name="Dai P."/>
            <person name="Han X."/>
            <person name="Huang E."/>
            <person name="Gao Y."/>
            <person name="Liu J."/>
            <person name="Shao H."/>
            <person name="Ye R."/>
            <person name="Li L."/>
            <person name="Wei W."/>
            <person name="Wang X."/>
            <person name="Wang C."/>
            <person name="Huo Q."/>
            <person name="Li W."/>
            <person name="Guo W."/>
            <person name="Chen H."/>
            <person name="Chen S."/>
            <person name="Zhou L."/>
            <person name="Zhou L."/>
            <person name="Ni X."/>
            <person name="Tian J."/>
            <person name="Zhou Y."/>
            <person name="Sheng Y."/>
            <person name="Liu T."/>
            <person name="Pan Y."/>
            <person name="Xia L."/>
            <person name="Li J."/>
            <person name="Zhao F."/>
            <person name="Cao W."/>
        </authorList>
    </citation>
    <scope>NUCLEOTIDE SEQUENCE</scope>
    <source>
        <strain evidence="1">Rmic-2018</strain>
        <tissue evidence="1">Larvae</tissue>
    </source>
</reference>
<dbReference type="EMBL" id="JABSTU010000007">
    <property type="protein sequence ID" value="KAH8026338.1"/>
    <property type="molecule type" value="Genomic_DNA"/>
</dbReference>
<evidence type="ECO:0000313" key="1">
    <source>
        <dbReference type="EMBL" id="KAH8026338.1"/>
    </source>
</evidence>